<comment type="caution">
    <text evidence="2">The sequence shown here is derived from an EMBL/GenBank/DDBJ whole genome shotgun (WGS) entry which is preliminary data.</text>
</comment>
<protein>
    <recommendedName>
        <fullName evidence="1">J domain-containing protein</fullName>
    </recommendedName>
</protein>
<dbReference type="SMR" id="A0A445AN85"/>
<dbReference type="PRINTS" id="PR00625">
    <property type="entry name" value="JDOMAIN"/>
</dbReference>
<dbReference type="InterPro" id="IPR001623">
    <property type="entry name" value="DnaJ_domain"/>
</dbReference>
<dbReference type="PANTHER" id="PTHR45432">
    <property type="entry name" value="CHAPERONE PROTEIN DNAJ 11, CHLOROPLASTIC-LIKE"/>
    <property type="match status" value="1"/>
</dbReference>
<keyword evidence="3" id="KW-1185">Reference proteome</keyword>
<evidence type="ECO:0000313" key="3">
    <source>
        <dbReference type="Proteomes" id="UP000289738"/>
    </source>
</evidence>
<feature type="domain" description="J" evidence="1">
    <location>
        <begin position="47"/>
        <end position="121"/>
    </location>
</feature>
<organism evidence="2 3">
    <name type="scientific">Arachis hypogaea</name>
    <name type="common">Peanut</name>
    <dbReference type="NCBI Taxonomy" id="3818"/>
    <lineage>
        <taxon>Eukaryota</taxon>
        <taxon>Viridiplantae</taxon>
        <taxon>Streptophyta</taxon>
        <taxon>Embryophyta</taxon>
        <taxon>Tracheophyta</taxon>
        <taxon>Spermatophyta</taxon>
        <taxon>Magnoliopsida</taxon>
        <taxon>eudicotyledons</taxon>
        <taxon>Gunneridae</taxon>
        <taxon>Pentapetalae</taxon>
        <taxon>rosids</taxon>
        <taxon>fabids</taxon>
        <taxon>Fabales</taxon>
        <taxon>Fabaceae</taxon>
        <taxon>Papilionoideae</taxon>
        <taxon>50 kb inversion clade</taxon>
        <taxon>dalbergioids sensu lato</taxon>
        <taxon>Dalbergieae</taxon>
        <taxon>Pterocarpus clade</taxon>
        <taxon>Arachis</taxon>
    </lineage>
</organism>
<dbReference type="PANTHER" id="PTHR45432:SF6">
    <property type="entry name" value="J DOMAIN-CONTAINING PROTEIN"/>
    <property type="match status" value="1"/>
</dbReference>
<dbReference type="Pfam" id="PF00226">
    <property type="entry name" value="DnaJ"/>
    <property type="match status" value="1"/>
</dbReference>
<dbReference type="Gene3D" id="1.10.287.110">
    <property type="entry name" value="DnaJ domain"/>
    <property type="match status" value="1"/>
</dbReference>
<dbReference type="Proteomes" id="UP000289738">
    <property type="component" value="Chromosome B01"/>
</dbReference>
<dbReference type="EMBL" id="SDMP01000011">
    <property type="protein sequence ID" value="RYR27907.1"/>
    <property type="molecule type" value="Genomic_DNA"/>
</dbReference>
<dbReference type="SMART" id="SM00271">
    <property type="entry name" value="DnaJ"/>
    <property type="match status" value="1"/>
</dbReference>
<dbReference type="PROSITE" id="PS50076">
    <property type="entry name" value="DNAJ_2"/>
    <property type="match status" value="1"/>
</dbReference>
<dbReference type="CDD" id="cd06257">
    <property type="entry name" value="DnaJ"/>
    <property type="match status" value="1"/>
</dbReference>
<evidence type="ECO:0000313" key="2">
    <source>
        <dbReference type="EMBL" id="RYR27907.1"/>
    </source>
</evidence>
<dbReference type="SUPFAM" id="SSF46565">
    <property type="entry name" value="Chaperone J-domain"/>
    <property type="match status" value="1"/>
</dbReference>
<dbReference type="AlphaFoldDB" id="A0A445AN85"/>
<reference evidence="2 3" key="1">
    <citation type="submission" date="2019-01" db="EMBL/GenBank/DDBJ databases">
        <title>Sequencing of cultivated peanut Arachis hypogaea provides insights into genome evolution and oil improvement.</title>
        <authorList>
            <person name="Chen X."/>
        </authorList>
    </citation>
    <scope>NUCLEOTIDE SEQUENCE [LARGE SCALE GENOMIC DNA]</scope>
    <source>
        <strain evidence="3">cv. Fuhuasheng</strain>
        <tissue evidence="2">Leaves</tissue>
    </source>
</reference>
<accession>A0A445AN85</accession>
<dbReference type="OrthoDB" id="445556at2759"/>
<evidence type="ECO:0000259" key="1">
    <source>
        <dbReference type="PROSITE" id="PS50076"/>
    </source>
</evidence>
<dbReference type="InterPro" id="IPR036869">
    <property type="entry name" value="J_dom_sf"/>
</dbReference>
<sequence>MPAILSLSTVPAVNFSFSSNNRASNERFRRRSPIRAVASPVPATSASLYEVLRVEQDASVMEIKSAFRSLAKLYHPDVVAVRRLPDSDGGSGTDDGDFIVIRNAYETLSDSSARAMYDLSLASRRRRFPEPLSVKRNSDHYSTRRWETDQCW</sequence>
<gene>
    <name evidence="2" type="ORF">Ahy_B01g051985</name>
</gene>
<dbReference type="STRING" id="3818.A0A445AN85"/>
<dbReference type="InterPro" id="IPR018253">
    <property type="entry name" value="DnaJ_domain_CS"/>
</dbReference>
<proteinExistence type="predicted"/>
<dbReference type="PROSITE" id="PS00636">
    <property type="entry name" value="DNAJ_1"/>
    <property type="match status" value="1"/>
</dbReference>
<name>A0A445AN85_ARAHY</name>
<dbReference type="Gramene" id="arahy.Tifrunner.gnm2.ann2.Ah11g061600.1">
    <property type="protein sequence ID" value="arahy.Tifrunner.gnm2.ann2.Ah11g061600.1-CDS-1"/>
    <property type="gene ID" value="arahy.Tifrunner.gnm2.ann2.Ah11g061600"/>
</dbReference>